<dbReference type="RefSeq" id="WP_048101943.1">
    <property type="nucleotide sequence ID" value="NZ_JBBYJF010000001.1"/>
</dbReference>
<keyword evidence="1" id="KW-1133">Transmembrane helix</keyword>
<evidence type="ECO:0000313" key="2">
    <source>
        <dbReference type="EMBL" id="KPV44816.1"/>
    </source>
</evidence>
<dbReference type="EMBL" id="LKBG01000178">
    <property type="protein sequence ID" value="KQB35061.1"/>
    <property type="molecule type" value="Genomic_DNA"/>
</dbReference>
<keyword evidence="1" id="KW-0812">Transmembrane</keyword>
<reference evidence="2 5" key="1">
    <citation type="submission" date="2015-09" db="EMBL/GenBank/DDBJ databases">
        <title>Draft genome sequence of Acidiplasma aeolicum DSM 18409.</title>
        <authorList>
            <person name="Hemp J."/>
        </authorList>
    </citation>
    <scope>NUCLEOTIDE SEQUENCE [LARGE SCALE GENOMIC DNA]</scope>
    <source>
        <strain evidence="2 5">V</strain>
    </source>
</reference>
<dbReference type="EMBL" id="LJCQ01000408">
    <property type="protein sequence ID" value="KPV44816.1"/>
    <property type="molecule type" value="Genomic_DNA"/>
</dbReference>
<dbReference type="GeneID" id="84221908"/>
<dbReference type="Proteomes" id="UP000050320">
    <property type="component" value="Unassembled WGS sequence"/>
</dbReference>
<evidence type="ECO:0000313" key="4">
    <source>
        <dbReference type="Proteomes" id="UP000050320"/>
    </source>
</evidence>
<proteinExistence type="predicted"/>
<dbReference type="Proteomes" id="UP000050515">
    <property type="component" value="Unassembled WGS sequence"/>
</dbReference>
<protein>
    <submittedName>
        <fullName evidence="2">Uncharacterized protein</fullName>
    </submittedName>
</protein>
<keyword evidence="1" id="KW-0472">Membrane</keyword>
<name>A0A0P9CH20_9ARCH</name>
<sequence>MKKSILIIGLIILIISLAMYGVDIHDKNNTTYTLKSLGNGIYESKEISFKSSDILTVKNPTSNSGLIPASDAGKVTNITTLNEFKIGSTTSFGIIKEYSKIPSGNYIFIEITGGKVFTTYTFGSYSYLIDIAYLGYASTVGIIIGVLTIAAGALIDSPLWTRRHIN</sequence>
<evidence type="ECO:0000313" key="5">
    <source>
        <dbReference type="Proteomes" id="UP000050515"/>
    </source>
</evidence>
<accession>A0A0P9CH20</accession>
<organism evidence="2 5">
    <name type="scientific">Acidiplasma aeolicum</name>
    <dbReference type="NCBI Taxonomy" id="507754"/>
    <lineage>
        <taxon>Archaea</taxon>
        <taxon>Methanobacteriati</taxon>
        <taxon>Thermoplasmatota</taxon>
        <taxon>Thermoplasmata</taxon>
        <taxon>Thermoplasmatales</taxon>
        <taxon>Ferroplasmaceae</taxon>
        <taxon>Acidiplasma</taxon>
    </lineage>
</organism>
<evidence type="ECO:0000256" key="1">
    <source>
        <dbReference type="SAM" id="Phobius"/>
    </source>
</evidence>
<evidence type="ECO:0000313" key="3">
    <source>
        <dbReference type="EMBL" id="KQB35061.1"/>
    </source>
</evidence>
<reference evidence="3 4" key="2">
    <citation type="submission" date="2015-09" db="EMBL/GenBank/DDBJ databases">
        <title>Heavy metals and arsenic resistance mechanisms in polyextremophilic archaea of the family Ferroplasmaceae.</title>
        <authorList>
            <person name="Bulaev A.G."/>
            <person name="Kanygina A.V."/>
        </authorList>
    </citation>
    <scope>NUCLEOTIDE SEQUENCE [LARGE SCALE GENOMIC DNA]</scope>
    <source>
        <strain evidence="3 4">VT</strain>
    </source>
</reference>
<gene>
    <name evidence="3" type="ORF">AOG54_03385</name>
    <name evidence="2" type="ORF">SE19_08590</name>
</gene>
<keyword evidence="4" id="KW-1185">Reference proteome</keyword>
<dbReference type="AlphaFoldDB" id="A0A0P9CH20"/>
<dbReference type="PATRIC" id="fig|507754.4.peg.1120"/>
<feature type="transmembrane region" description="Helical" evidence="1">
    <location>
        <begin position="131"/>
        <end position="155"/>
    </location>
</feature>
<comment type="caution">
    <text evidence="2">The sequence shown here is derived from an EMBL/GenBank/DDBJ whole genome shotgun (WGS) entry which is preliminary data.</text>
</comment>
<feature type="transmembrane region" description="Helical" evidence="1">
    <location>
        <begin position="5"/>
        <end position="22"/>
    </location>
</feature>